<reference evidence="1" key="2">
    <citation type="submission" date="2023-07" db="EMBL/GenBank/DDBJ databases">
        <title>Dynamics of blaOXA-23 gene transmission in Acinetobacter spp. from contaminated veterinary surfaces.</title>
        <authorList>
            <person name="Moreira Da Silva J."/>
            <person name="Menezes J."/>
            <person name="Fernandes L."/>
            <person name="Marques C."/>
            <person name="Amaral A."/>
            <person name="Timofte D."/>
            <person name="Pomba C."/>
        </authorList>
    </citation>
    <scope>NUCLEOTIDE SEQUENCE</scope>
    <source>
        <strain evidence="1">CMVB11Z4A1</strain>
    </source>
</reference>
<accession>A0A6N1MPU8</accession>
<gene>
    <name evidence="2" type="ORF">FOB19_15235</name>
    <name evidence="1" type="ORF">Q8G51_09760</name>
</gene>
<dbReference type="Proteomes" id="UP001242129">
    <property type="component" value="Unassembled WGS sequence"/>
</dbReference>
<dbReference type="EMBL" id="JAUUUS010000207">
    <property type="protein sequence ID" value="MDP1448068.1"/>
    <property type="molecule type" value="Genomic_DNA"/>
</dbReference>
<dbReference type="Proteomes" id="UP000509126">
    <property type="component" value="Chromosome"/>
</dbReference>
<dbReference type="RefSeq" id="WP_164542779.1">
    <property type="nucleotide sequence ID" value="NZ_CP054803.1"/>
</dbReference>
<evidence type="ECO:0000313" key="3">
    <source>
        <dbReference type="Proteomes" id="UP000509126"/>
    </source>
</evidence>
<sequence>MNPKPPFSLSLLFSNLIFRNIYKVIYKACHSKTYKHNRRYWPYYDVERNQHGGISKIFFKKKLIINHSNITLPDLKKCMLIATGPSVKHIPDSVLSRQDLDYIGVNGAISLTQINFKYYIIVDHNFTNNRFDLVFKVLSNKSCTLFTTPRCLDLILRKVHTDQILCNIRVIEPITEGEVERFLGPRYHIDSEQDHFFQHNNKGFSKHIDNAVFDYFTVAYIALQITYALAYIDIYIAGVDMNNFNQPRFYENSDNKQPTMLDYYLKDTLQAFDTAALFLKQEGINVYNLSLESAIQSFEKLDPNKF</sequence>
<dbReference type="AlphaFoldDB" id="A0A6N1MPU8"/>
<evidence type="ECO:0000313" key="1">
    <source>
        <dbReference type="EMBL" id="MDP1448068.1"/>
    </source>
</evidence>
<dbReference type="EMBL" id="CP054803">
    <property type="protein sequence ID" value="QKU22624.1"/>
    <property type="molecule type" value="Genomic_DNA"/>
</dbReference>
<organism evidence="2 3">
    <name type="scientific">Acinetobacter lwoffii</name>
    <dbReference type="NCBI Taxonomy" id="28090"/>
    <lineage>
        <taxon>Bacteria</taxon>
        <taxon>Pseudomonadati</taxon>
        <taxon>Pseudomonadota</taxon>
        <taxon>Gammaproteobacteria</taxon>
        <taxon>Moraxellales</taxon>
        <taxon>Moraxellaceae</taxon>
        <taxon>Acinetobacter</taxon>
    </lineage>
</organism>
<evidence type="ECO:0000313" key="2">
    <source>
        <dbReference type="EMBL" id="QKU22624.1"/>
    </source>
</evidence>
<dbReference type="Gene3D" id="3.90.1480.10">
    <property type="entry name" value="Alpha-2,3-sialyltransferase"/>
    <property type="match status" value="1"/>
</dbReference>
<protein>
    <submittedName>
        <fullName evidence="2">Lipopolysaccharide biosynthesis protein</fullName>
    </submittedName>
</protein>
<proteinExistence type="predicted"/>
<name>A0A6N1MPU8_ACILW</name>
<reference evidence="2 3" key="1">
    <citation type="submission" date="2019-11" db="EMBL/GenBank/DDBJ databases">
        <title>FDA dAtabase for Regulatory Grade micrObial Sequences (FDA-ARGOS): Supporting development and validation of Infectious Disease Dx tests.</title>
        <authorList>
            <person name="Patel R."/>
            <person name="Rucinski S."/>
            <person name="Tallon L."/>
            <person name="Sadzewicz L."/>
            <person name="Vavikolanu K."/>
            <person name="Mehta A."/>
            <person name="Aluvathingal J."/>
            <person name="Nadendla S."/>
            <person name="Nandy P."/>
            <person name="Geyer C."/>
            <person name="Yan Y."/>
            <person name="Sichtig H."/>
        </authorList>
    </citation>
    <scope>NUCLEOTIDE SEQUENCE [LARGE SCALE GENOMIC DNA]</scope>
    <source>
        <strain evidence="2 3">FDAARGOS_557</strain>
    </source>
</reference>